<keyword evidence="5" id="KW-1185">Reference proteome</keyword>
<evidence type="ECO:0000259" key="2">
    <source>
        <dbReference type="PROSITE" id="PS50006"/>
    </source>
</evidence>
<sequence>MSYFLVCLPDTRQERSFPLQDGSNIIGRSPNNHIAIKHNSLSRRHAEIIVGQKGVVLRDLNSLNGTFVNEQQIHQEQLVQPGDMIVCGMVIFKLIYKGVSPFATNPDPQEQGIDTQGIPIVRQLSPRQTRIEIQDILDSSSPRQTGSALKIREQNEAQRALDKLKILLEVSKELSSPEDPDKLLEKILDLLLKIMNVDRAAILMVNETTRQLEQKAIRSRSGISISYQFYSTQITNYVLKHGDAILTDEARKDQRFEGSDSILIQAIRSSMCAPLQPKEEVLGVLYVDNLSCSKAYTEEDLEFLTALASQAAIAIENARLTNKMQSEAIWRDKLERFFPTAVSRKLREEGHLDIIDTEVTALFADISDFTKMSSTMQPREVIEMLNDYFNVMVEEIVFAYEGTLEKYIGDALLAIWGAPYPQENDAQQAVQAAIDMQWAVRRLNREWKKRNRQPIAIHIGLNTGKVAAGNIGSRKLIQYAAIGDTTNVTSRICNVARAGEILLSQSTMDQLQPGLFALEKLRPVRVKGKTEPLQLYRLDWRQTPVDQTIVHDARFSQ</sequence>
<dbReference type="InterPro" id="IPR000253">
    <property type="entry name" value="FHA_dom"/>
</dbReference>
<dbReference type="InterPro" id="IPR008984">
    <property type="entry name" value="SMAD_FHA_dom_sf"/>
</dbReference>
<dbReference type="PROSITE" id="PS50125">
    <property type="entry name" value="GUANYLATE_CYCLASE_2"/>
    <property type="match status" value="1"/>
</dbReference>
<accession>A0ABT3L664</accession>
<dbReference type="InterPro" id="IPR001054">
    <property type="entry name" value="A/G_cyclase"/>
</dbReference>
<dbReference type="Gene3D" id="2.60.200.20">
    <property type="match status" value="1"/>
</dbReference>
<name>A0ABT3L664_9CYAN</name>
<evidence type="ECO:0000256" key="1">
    <source>
        <dbReference type="ARBA" id="ARBA00005381"/>
    </source>
</evidence>
<dbReference type="CDD" id="cd07302">
    <property type="entry name" value="CHD"/>
    <property type="match status" value="1"/>
</dbReference>
<dbReference type="SMART" id="SM00240">
    <property type="entry name" value="FHA"/>
    <property type="match status" value="1"/>
</dbReference>
<dbReference type="PANTHER" id="PTHR43081:SF1">
    <property type="entry name" value="ADENYLATE CYCLASE, TERMINAL-DIFFERENTIATION SPECIFIC"/>
    <property type="match status" value="1"/>
</dbReference>
<feature type="domain" description="FHA" evidence="2">
    <location>
        <begin position="24"/>
        <end position="73"/>
    </location>
</feature>
<dbReference type="CDD" id="cd00060">
    <property type="entry name" value="FHA"/>
    <property type="match status" value="1"/>
</dbReference>
<organism evidence="4 5">
    <name type="scientific">Spirulina subsalsa FACHB-351</name>
    <dbReference type="NCBI Taxonomy" id="234711"/>
    <lineage>
        <taxon>Bacteria</taxon>
        <taxon>Bacillati</taxon>
        <taxon>Cyanobacteriota</taxon>
        <taxon>Cyanophyceae</taxon>
        <taxon>Spirulinales</taxon>
        <taxon>Spirulinaceae</taxon>
        <taxon>Spirulina</taxon>
    </lineage>
</organism>
<comment type="caution">
    <text evidence="4">The sequence shown here is derived from an EMBL/GenBank/DDBJ whole genome shotgun (WGS) entry which is preliminary data.</text>
</comment>
<dbReference type="RefSeq" id="WP_265264819.1">
    <property type="nucleotide sequence ID" value="NZ_JAIHOM010000053.1"/>
</dbReference>
<evidence type="ECO:0000259" key="3">
    <source>
        <dbReference type="PROSITE" id="PS50125"/>
    </source>
</evidence>
<dbReference type="SMART" id="SM00065">
    <property type="entry name" value="GAF"/>
    <property type="match status" value="1"/>
</dbReference>
<proteinExistence type="inferred from homology"/>
<dbReference type="PROSITE" id="PS50006">
    <property type="entry name" value="FHA_DOMAIN"/>
    <property type="match status" value="1"/>
</dbReference>
<feature type="domain" description="Guanylate cyclase" evidence="3">
    <location>
        <begin position="360"/>
        <end position="493"/>
    </location>
</feature>
<gene>
    <name evidence="4" type="ORF">K4A83_12035</name>
</gene>
<dbReference type="Proteomes" id="UP001526426">
    <property type="component" value="Unassembled WGS sequence"/>
</dbReference>
<dbReference type="Gene3D" id="3.30.70.1230">
    <property type="entry name" value="Nucleotide cyclase"/>
    <property type="match status" value="1"/>
</dbReference>
<dbReference type="SMART" id="SM00044">
    <property type="entry name" value="CYCc"/>
    <property type="match status" value="1"/>
</dbReference>
<dbReference type="Pfam" id="PF01590">
    <property type="entry name" value="GAF"/>
    <property type="match status" value="1"/>
</dbReference>
<dbReference type="SUPFAM" id="SSF55781">
    <property type="entry name" value="GAF domain-like"/>
    <property type="match status" value="1"/>
</dbReference>
<dbReference type="SUPFAM" id="SSF55073">
    <property type="entry name" value="Nucleotide cyclase"/>
    <property type="match status" value="1"/>
</dbReference>
<dbReference type="EMBL" id="JAIHOM010000053">
    <property type="protein sequence ID" value="MCW6036989.1"/>
    <property type="molecule type" value="Genomic_DNA"/>
</dbReference>
<evidence type="ECO:0000313" key="4">
    <source>
        <dbReference type="EMBL" id="MCW6036989.1"/>
    </source>
</evidence>
<dbReference type="Gene3D" id="3.30.450.40">
    <property type="match status" value="1"/>
</dbReference>
<comment type="similarity">
    <text evidence="1">Belongs to the adenylyl cyclase class-3 family.</text>
</comment>
<dbReference type="InterPro" id="IPR050697">
    <property type="entry name" value="Adenylyl/Guanylyl_Cyclase_3/4"/>
</dbReference>
<dbReference type="InterPro" id="IPR003018">
    <property type="entry name" value="GAF"/>
</dbReference>
<dbReference type="InterPro" id="IPR029787">
    <property type="entry name" value="Nucleotide_cyclase"/>
</dbReference>
<dbReference type="Pfam" id="PF00498">
    <property type="entry name" value="FHA"/>
    <property type="match status" value="1"/>
</dbReference>
<evidence type="ECO:0000313" key="5">
    <source>
        <dbReference type="Proteomes" id="UP001526426"/>
    </source>
</evidence>
<protein>
    <submittedName>
        <fullName evidence="4">FHA domain-containing protein</fullName>
    </submittedName>
</protein>
<dbReference type="Pfam" id="PF00211">
    <property type="entry name" value="Guanylate_cyc"/>
    <property type="match status" value="1"/>
</dbReference>
<reference evidence="4 5" key="1">
    <citation type="submission" date="2021-08" db="EMBL/GenBank/DDBJ databases">
        <title>Draft genome sequence of Spirulina subsalsa with high tolerance to salinity and hype-accumulation of phycocyanin.</title>
        <authorList>
            <person name="Pei H."/>
            <person name="Jiang L."/>
        </authorList>
    </citation>
    <scope>NUCLEOTIDE SEQUENCE [LARGE SCALE GENOMIC DNA]</scope>
    <source>
        <strain evidence="4 5">FACHB-351</strain>
    </source>
</reference>
<dbReference type="InterPro" id="IPR029016">
    <property type="entry name" value="GAF-like_dom_sf"/>
</dbReference>
<dbReference type="PANTHER" id="PTHR43081">
    <property type="entry name" value="ADENYLATE CYCLASE, TERMINAL-DIFFERENTIATION SPECIFIC-RELATED"/>
    <property type="match status" value="1"/>
</dbReference>
<dbReference type="SUPFAM" id="SSF49879">
    <property type="entry name" value="SMAD/FHA domain"/>
    <property type="match status" value="1"/>
</dbReference>